<keyword evidence="7" id="KW-0571">Peptide transport</keyword>
<evidence type="ECO:0000256" key="8">
    <source>
        <dbReference type="ARBA" id="ARBA00022927"/>
    </source>
</evidence>
<dbReference type="Gene3D" id="3.10.105.10">
    <property type="entry name" value="Dipeptide-binding Protein, Domain 3"/>
    <property type="match status" value="1"/>
</dbReference>
<dbReference type="Gene3D" id="3.90.76.10">
    <property type="entry name" value="Dipeptide-binding Protein, Domain 1"/>
    <property type="match status" value="1"/>
</dbReference>
<protein>
    <recommendedName>
        <fullName evidence="11">Periplasmic oligopeptide-binding protein OppA</fullName>
    </recommendedName>
</protein>
<dbReference type="InterPro" id="IPR000914">
    <property type="entry name" value="SBP_5_dom"/>
</dbReference>
<dbReference type="InterPro" id="IPR030678">
    <property type="entry name" value="Peptide/Ni-bd"/>
</dbReference>
<dbReference type="GO" id="GO:0015031">
    <property type="term" value="P:protein transport"/>
    <property type="evidence" value="ECO:0007669"/>
    <property type="project" value="UniProtKB-KW"/>
</dbReference>
<evidence type="ECO:0000256" key="10">
    <source>
        <dbReference type="ARBA" id="ARBA00063980"/>
    </source>
</evidence>
<keyword evidence="5 13" id="KW-0732">Signal</keyword>
<feature type="domain" description="Solute-binding protein family 5" evidence="14">
    <location>
        <begin position="89"/>
        <end position="470"/>
    </location>
</feature>
<evidence type="ECO:0000256" key="1">
    <source>
        <dbReference type="ARBA" id="ARBA00004193"/>
    </source>
</evidence>
<dbReference type="Pfam" id="PF00496">
    <property type="entry name" value="SBP_bac_5"/>
    <property type="match status" value="1"/>
</dbReference>
<organism evidence="15 16">
    <name type="scientific">Macrococcus equipercicus</name>
    <dbReference type="NCBI Taxonomy" id="69967"/>
    <lineage>
        <taxon>Bacteria</taxon>
        <taxon>Bacillati</taxon>
        <taxon>Bacillota</taxon>
        <taxon>Bacilli</taxon>
        <taxon>Bacillales</taxon>
        <taxon>Staphylococcaceae</taxon>
        <taxon>Macrococcus</taxon>
    </lineage>
</organism>
<dbReference type="GO" id="GO:0030288">
    <property type="term" value="C:outer membrane-bounded periplasmic space"/>
    <property type="evidence" value="ECO:0007669"/>
    <property type="project" value="UniProtKB-ARBA"/>
</dbReference>
<feature type="signal peptide" evidence="13">
    <location>
        <begin position="1"/>
        <end position="20"/>
    </location>
</feature>
<evidence type="ECO:0000256" key="7">
    <source>
        <dbReference type="ARBA" id="ARBA00022856"/>
    </source>
</evidence>
<evidence type="ECO:0000256" key="9">
    <source>
        <dbReference type="ARBA" id="ARBA00023157"/>
    </source>
</evidence>
<comment type="similarity">
    <text evidence="3">Belongs to the bacterial solute-binding protein 5 family.</text>
</comment>
<evidence type="ECO:0000256" key="2">
    <source>
        <dbReference type="ARBA" id="ARBA00004418"/>
    </source>
</evidence>
<dbReference type="PANTHER" id="PTHR30290:SF10">
    <property type="entry name" value="PERIPLASMIC OLIGOPEPTIDE-BINDING PROTEIN-RELATED"/>
    <property type="match status" value="1"/>
</dbReference>
<dbReference type="InterPro" id="IPR023765">
    <property type="entry name" value="SBP_5_CS"/>
</dbReference>
<dbReference type="CDD" id="cd08504">
    <property type="entry name" value="PBP2_OppA"/>
    <property type="match status" value="1"/>
</dbReference>
<name>A0A9Q9BRR8_9STAP</name>
<evidence type="ECO:0000256" key="6">
    <source>
        <dbReference type="ARBA" id="ARBA00022764"/>
    </source>
</evidence>
<dbReference type="Gene3D" id="3.40.190.10">
    <property type="entry name" value="Periplasmic binding protein-like II"/>
    <property type="match status" value="1"/>
</dbReference>
<comment type="subcellular location">
    <subcellularLocation>
        <location evidence="1">Cell membrane</location>
        <topology evidence="1">Lipid-anchor</topology>
    </subcellularLocation>
    <subcellularLocation>
        <location evidence="2">Periplasm</location>
    </subcellularLocation>
</comment>
<keyword evidence="9" id="KW-1015">Disulfide bond</keyword>
<comment type="subunit">
    <text evidence="10">The complex is composed of two ATP-binding proteins (OppD and OppF), two transmembrane proteins (OppB and OppC) and a solute-binding protein (OppA).</text>
</comment>
<dbReference type="RefSeq" id="WP_254250363.1">
    <property type="nucleotide sequence ID" value="NZ_CP073809.1"/>
</dbReference>
<gene>
    <name evidence="15" type="ORF">KFV11_03565</name>
</gene>
<dbReference type="EMBL" id="CP073809">
    <property type="protein sequence ID" value="UTH14449.1"/>
    <property type="molecule type" value="Genomic_DNA"/>
</dbReference>
<proteinExistence type="inferred from homology"/>
<evidence type="ECO:0000256" key="12">
    <source>
        <dbReference type="SAM" id="MobiDB-lite"/>
    </source>
</evidence>
<dbReference type="AlphaFoldDB" id="A0A9Q9BRR8"/>
<dbReference type="PROSITE" id="PS01040">
    <property type="entry name" value="SBP_BACTERIAL_5"/>
    <property type="match status" value="1"/>
</dbReference>
<dbReference type="PROSITE" id="PS51257">
    <property type="entry name" value="PROKAR_LIPOPROTEIN"/>
    <property type="match status" value="1"/>
</dbReference>
<evidence type="ECO:0000256" key="4">
    <source>
        <dbReference type="ARBA" id="ARBA00022448"/>
    </source>
</evidence>
<dbReference type="FunFam" id="3.90.76.10:FF:000001">
    <property type="entry name" value="Oligopeptide ABC transporter substrate-binding protein"/>
    <property type="match status" value="1"/>
</dbReference>
<keyword evidence="8" id="KW-0653">Protein transport</keyword>
<accession>A0A9Q9BRR8</accession>
<dbReference type="Proteomes" id="UP001057381">
    <property type="component" value="Chromosome"/>
</dbReference>
<sequence length="557" mass="62805">MKKKSTLFLASLIAVSGFTAACSGGGDDKDSKSGSGTASKSGGEEQVLNFASTSDIPSMDSSLATDQVSFDVFNQTLEGLYTLDKNDKAVPGVAEGDPEKSKDGKTWTIKLRDDAKWSNGDPVTANDFVYAWRRTLNPKTGAEYAYIMSDIKNATAVNEGKMKPEELGVKAVDDHTLEIQLETNVPYFQEMLAFGTFMPQNEKFVKEKGDKYGTTAENTLSNGPFKLDSWETEKKFVLKKNDEYWDKDKVKLDQVNYQVVKENQTALNLYNTGKIDSVILTPENVDKYKNDKNFVTEKEATTFFLRINTTKNKDLKNKNLRLAIAKSYDKDKYVKNLLNNGSIPVDTLMPKEFVKGPDGKDYIDGVKSPLNYDAAEAKKYLEKAKDELGKDKFEIQFLTYDTDVSKKDAEYIKEQVESNLPGVELKIKQQPFKQKLALESKGDYDISMAGWGPDYPDPMTFLDMFVTDGPHNQTGYSNDKYDQMIKDAKGPLLEKPEERWKTMQSAESMFLEDAYIAPVYQRGISRLRQGYIKNYVTHMFAGDTTLKETYIEGKDKK</sequence>
<evidence type="ECO:0000256" key="13">
    <source>
        <dbReference type="SAM" id="SignalP"/>
    </source>
</evidence>
<dbReference type="PANTHER" id="PTHR30290">
    <property type="entry name" value="PERIPLASMIC BINDING COMPONENT OF ABC TRANSPORTER"/>
    <property type="match status" value="1"/>
</dbReference>
<evidence type="ECO:0000313" key="16">
    <source>
        <dbReference type="Proteomes" id="UP001057381"/>
    </source>
</evidence>
<dbReference type="SUPFAM" id="SSF53850">
    <property type="entry name" value="Periplasmic binding protein-like II"/>
    <property type="match status" value="1"/>
</dbReference>
<dbReference type="PIRSF" id="PIRSF002741">
    <property type="entry name" value="MppA"/>
    <property type="match status" value="1"/>
</dbReference>
<evidence type="ECO:0000313" key="15">
    <source>
        <dbReference type="EMBL" id="UTH14449.1"/>
    </source>
</evidence>
<reference evidence="15" key="1">
    <citation type="submission" date="2021-04" db="EMBL/GenBank/DDBJ databases">
        <title>Complete Genome Sequences of Macrococcus spp. from dog and cattle.</title>
        <authorList>
            <person name="Schwendener S."/>
            <person name="Perreten V."/>
        </authorList>
    </citation>
    <scope>NUCLEOTIDE SEQUENCE</scope>
    <source>
        <strain evidence="15">Epi0143-OL</strain>
    </source>
</reference>
<keyword evidence="4" id="KW-0813">Transport</keyword>
<dbReference type="InterPro" id="IPR039424">
    <property type="entry name" value="SBP_5"/>
</dbReference>
<feature type="region of interest" description="Disordered" evidence="12">
    <location>
        <begin position="22"/>
        <end position="51"/>
    </location>
</feature>
<evidence type="ECO:0000256" key="3">
    <source>
        <dbReference type="ARBA" id="ARBA00005695"/>
    </source>
</evidence>
<dbReference type="FunFam" id="3.10.105.10:FF:000001">
    <property type="entry name" value="Oligopeptide ABC transporter, oligopeptide-binding protein"/>
    <property type="match status" value="1"/>
</dbReference>
<evidence type="ECO:0000256" key="5">
    <source>
        <dbReference type="ARBA" id="ARBA00022729"/>
    </source>
</evidence>
<dbReference type="GO" id="GO:0043190">
    <property type="term" value="C:ATP-binding cassette (ABC) transporter complex"/>
    <property type="evidence" value="ECO:0007669"/>
    <property type="project" value="InterPro"/>
</dbReference>
<dbReference type="GO" id="GO:1904680">
    <property type="term" value="F:peptide transmembrane transporter activity"/>
    <property type="evidence" value="ECO:0007669"/>
    <property type="project" value="TreeGrafter"/>
</dbReference>
<keyword evidence="6" id="KW-0574">Periplasm</keyword>
<dbReference type="KEGG" id="mequ:KFV11_03565"/>
<dbReference type="FunFam" id="3.40.190.10:FF:000018">
    <property type="entry name" value="Oligopeptide ABC transporter, oligopeptide-binding protein"/>
    <property type="match status" value="1"/>
</dbReference>
<evidence type="ECO:0000256" key="11">
    <source>
        <dbReference type="ARBA" id="ARBA00072558"/>
    </source>
</evidence>
<evidence type="ECO:0000259" key="14">
    <source>
        <dbReference type="Pfam" id="PF00496"/>
    </source>
</evidence>
<dbReference type="GO" id="GO:0015833">
    <property type="term" value="P:peptide transport"/>
    <property type="evidence" value="ECO:0007669"/>
    <property type="project" value="UniProtKB-KW"/>
</dbReference>
<feature type="chain" id="PRO_5040324412" description="Periplasmic oligopeptide-binding protein OppA" evidence="13">
    <location>
        <begin position="21"/>
        <end position="557"/>
    </location>
</feature>